<dbReference type="Gene3D" id="1.10.10.10">
    <property type="entry name" value="Winged helix-like DNA-binding domain superfamily/Winged helix DNA-binding domain"/>
    <property type="match status" value="1"/>
</dbReference>
<dbReference type="PROSITE" id="PS50987">
    <property type="entry name" value="HTH_ARSR_2"/>
    <property type="match status" value="1"/>
</dbReference>
<feature type="domain" description="HTH arsR-type" evidence="4">
    <location>
        <begin position="6"/>
        <end position="101"/>
    </location>
</feature>
<dbReference type="CDD" id="cd00090">
    <property type="entry name" value="HTH_ARSR"/>
    <property type="match status" value="1"/>
</dbReference>
<keyword evidence="6" id="KW-1185">Reference proteome</keyword>
<protein>
    <submittedName>
        <fullName evidence="5">DNA-binding transcriptional ArsR family regulator</fullName>
    </submittedName>
</protein>
<name>A0ABS4Z2X9_9ACTN</name>
<dbReference type="InterPro" id="IPR036388">
    <property type="entry name" value="WH-like_DNA-bd_sf"/>
</dbReference>
<keyword evidence="2 5" id="KW-0238">DNA-binding</keyword>
<dbReference type="GO" id="GO:0003677">
    <property type="term" value="F:DNA binding"/>
    <property type="evidence" value="ECO:0007669"/>
    <property type="project" value="UniProtKB-KW"/>
</dbReference>
<evidence type="ECO:0000313" key="6">
    <source>
        <dbReference type="Proteomes" id="UP000758168"/>
    </source>
</evidence>
<dbReference type="PRINTS" id="PR00778">
    <property type="entry name" value="HTHARSR"/>
</dbReference>
<comment type="caution">
    <text evidence="5">The sequence shown here is derived from an EMBL/GenBank/DDBJ whole genome shotgun (WGS) entry which is preliminary data.</text>
</comment>
<accession>A0ABS4Z2X9</accession>
<dbReference type="RefSeq" id="WP_210052399.1">
    <property type="nucleotide sequence ID" value="NZ_BAAAMH010000036.1"/>
</dbReference>
<keyword evidence="1" id="KW-0805">Transcription regulation</keyword>
<organism evidence="5 6">
    <name type="scientific">Microlunatus capsulatus</name>
    <dbReference type="NCBI Taxonomy" id="99117"/>
    <lineage>
        <taxon>Bacteria</taxon>
        <taxon>Bacillati</taxon>
        <taxon>Actinomycetota</taxon>
        <taxon>Actinomycetes</taxon>
        <taxon>Propionibacteriales</taxon>
        <taxon>Propionibacteriaceae</taxon>
        <taxon>Microlunatus</taxon>
    </lineage>
</organism>
<dbReference type="PANTHER" id="PTHR33154:SF12">
    <property type="entry name" value="TRANSCRIPTIONAL REGULATORY PROTEIN"/>
    <property type="match status" value="1"/>
</dbReference>
<dbReference type="InterPro" id="IPR051081">
    <property type="entry name" value="HTH_MetalResp_TranReg"/>
</dbReference>
<dbReference type="PANTHER" id="PTHR33154">
    <property type="entry name" value="TRANSCRIPTIONAL REGULATOR, ARSR FAMILY"/>
    <property type="match status" value="1"/>
</dbReference>
<dbReference type="SMART" id="SM00418">
    <property type="entry name" value="HTH_ARSR"/>
    <property type="match status" value="1"/>
</dbReference>
<dbReference type="Proteomes" id="UP000758168">
    <property type="component" value="Unassembled WGS sequence"/>
</dbReference>
<dbReference type="InterPro" id="IPR011991">
    <property type="entry name" value="ArsR-like_HTH"/>
</dbReference>
<evidence type="ECO:0000256" key="1">
    <source>
        <dbReference type="ARBA" id="ARBA00023015"/>
    </source>
</evidence>
<dbReference type="InterPro" id="IPR001845">
    <property type="entry name" value="HTH_ArsR_DNA-bd_dom"/>
</dbReference>
<dbReference type="InterPro" id="IPR036390">
    <property type="entry name" value="WH_DNA-bd_sf"/>
</dbReference>
<dbReference type="SUPFAM" id="SSF46785">
    <property type="entry name" value="Winged helix' DNA-binding domain"/>
    <property type="match status" value="1"/>
</dbReference>
<proteinExistence type="predicted"/>
<evidence type="ECO:0000259" key="4">
    <source>
        <dbReference type="PROSITE" id="PS50987"/>
    </source>
</evidence>
<evidence type="ECO:0000256" key="3">
    <source>
        <dbReference type="ARBA" id="ARBA00023163"/>
    </source>
</evidence>
<gene>
    <name evidence="5" type="ORF">JOF54_000324</name>
</gene>
<evidence type="ECO:0000256" key="2">
    <source>
        <dbReference type="ARBA" id="ARBA00023125"/>
    </source>
</evidence>
<dbReference type="EMBL" id="JAGIOB010000001">
    <property type="protein sequence ID" value="MBP2415402.1"/>
    <property type="molecule type" value="Genomic_DNA"/>
</dbReference>
<reference evidence="5 6" key="1">
    <citation type="submission" date="2021-03" db="EMBL/GenBank/DDBJ databases">
        <title>Sequencing the genomes of 1000 actinobacteria strains.</title>
        <authorList>
            <person name="Klenk H.-P."/>
        </authorList>
    </citation>
    <scope>NUCLEOTIDE SEQUENCE [LARGE SCALE GENOMIC DNA]</scope>
    <source>
        <strain evidence="5 6">DSM 12936</strain>
    </source>
</reference>
<dbReference type="Pfam" id="PF12840">
    <property type="entry name" value="HTH_20"/>
    <property type="match status" value="1"/>
</dbReference>
<evidence type="ECO:0000313" key="5">
    <source>
        <dbReference type="EMBL" id="MBP2415402.1"/>
    </source>
</evidence>
<keyword evidence="3" id="KW-0804">Transcription</keyword>
<sequence>MTDQPVPDVADLDLVQVLRALADPTRLDIVTVLADGRPHPKRVDAWGTGVTKSTMSHHFKVLREAGLTRTLVEGRAQFCELRRADLDARFPGLVEALTRTGPMGDGRPAVRTDVVRDHLARTAEDRSEDPPTTS</sequence>